<dbReference type="Pfam" id="PF01841">
    <property type="entry name" value="Transglut_core"/>
    <property type="match status" value="1"/>
</dbReference>
<name>A0A418PV44_9BACT</name>
<gene>
    <name evidence="2" type="ORF">D0X99_06870</name>
</gene>
<dbReference type="SUPFAM" id="SSF54001">
    <property type="entry name" value="Cysteine proteinases"/>
    <property type="match status" value="1"/>
</dbReference>
<dbReference type="Proteomes" id="UP000283522">
    <property type="component" value="Unassembled WGS sequence"/>
</dbReference>
<dbReference type="PANTHER" id="PTHR33490:SF1">
    <property type="entry name" value="SLL1233 PROTEIN"/>
    <property type="match status" value="1"/>
</dbReference>
<dbReference type="AlphaFoldDB" id="A0A418PV44"/>
<dbReference type="SMART" id="SM00460">
    <property type="entry name" value="TGc"/>
    <property type="match status" value="1"/>
</dbReference>
<keyword evidence="3" id="KW-1185">Reference proteome</keyword>
<reference evidence="2 3" key="1">
    <citation type="submission" date="2018-09" db="EMBL/GenBank/DDBJ databases">
        <authorList>
            <person name="Wang X."/>
            <person name="Du Z."/>
        </authorList>
    </citation>
    <scope>NUCLEOTIDE SEQUENCE [LARGE SCALE GENOMIC DNA]</scope>
    <source>
        <strain evidence="2 3">N3</strain>
    </source>
</reference>
<organism evidence="2 3">
    <name type="scientific">Algoriphagus lacus</name>
    <dbReference type="NCBI Taxonomy" id="2056311"/>
    <lineage>
        <taxon>Bacteria</taxon>
        <taxon>Pseudomonadati</taxon>
        <taxon>Bacteroidota</taxon>
        <taxon>Cytophagia</taxon>
        <taxon>Cytophagales</taxon>
        <taxon>Cyclobacteriaceae</taxon>
        <taxon>Algoriphagus</taxon>
    </lineage>
</organism>
<comment type="caution">
    <text evidence="2">The sequence shown here is derived from an EMBL/GenBank/DDBJ whole genome shotgun (WGS) entry which is preliminary data.</text>
</comment>
<dbReference type="EMBL" id="QXML01000002">
    <property type="protein sequence ID" value="RIW17442.1"/>
    <property type="molecule type" value="Genomic_DNA"/>
</dbReference>
<sequence>MLIQVWHHSQYSYGSEVTLGIHKLYLIPQYRPYFRVEHQKFHVLPDPEGQNFRQDLAGNLYKQCWFTGKTKSLEITGEWIFKLQPFNPFGFILDKSFEEMGWNHPFFQFSYEEKTAFLIPFLSDKEDYQFSGLLQEVKKSSTGLVDFLVSLTRLIHQDWTHEIRHEQNIWDAGFTFNEKRGSCRDIALMQMEMLRELGLATRFVSGYAFNPELDEGHELHAWLEVFLPGAGWVGLDPSLGLLTDHRYIPLASHSDPARTLPVQGSFGGISDSKLETRVDMKLLHQGKLP</sequence>
<dbReference type="RefSeq" id="WP_119476879.1">
    <property type="nucleotide sequence ID" value="NZ_QXML01000002.1"/>
</dbReference>
<protein>
    <submittedName>
        <fullName evidence="2">Transglutaminase family protein</fullName>
    </submittedName>
</protein>
<dbReference type="OrthoDB" id="9804872at2"/>
<accession>A0A418PV44</accession>
<evidence type="ECO:0000313" key="2">
    <source>
        <dbReference type="EMBL" id="RIW17442.1"/>
    </source>
</evidence>
<dbReference type="Pfam" id="PF08379">
    <property type="entry name" value="Bact_transglu_N"/>
    <property type="match status" value="1"/>
</dbReference>
<evidence type="ECO:0000313" key="3">
    <source>
        <dbReference type="Proteomes" id="UP000283522"/>
    </source>
</evidence>
<dbReference type="Gene3D" id="3.10.620.30">
    <property type="match status" value="1"/>
</dbReference>
<evidence type="ECO:0000259" key="1">
    <source>
        <dbReference type="SMART" id="SM00460"/>
    </source>
</evidence>
<dbReference type="PANTHER" id="PTHR33490">
    <property type="entry name" value="BLR5614 PROTEIN-RELATED"/>
    <property type="match status" value="1"/>
</dbReference>
<dbReference type="InterPro" id="IPR002931">
    <property type="entry name" value="Transglutaminase-like"/>
</dbReference>
<dbReference type="InterPro" id="IPR013589">
    <property type="entry name" value="Bac_transglu_N"/>
</dbReference>
<proteinExistence type="predicted"/>
<dbReference type="InterPro" id="IPR038765">
    <property type="entry name" value="Papain-like_cys_pep_sf"/>
</dbReference>
<feature type="domain" description="Transglutaminase-like" evidence="1">
    <location>
        <begin position="175"/>
        <end position="239"/>
    </location>
</feature>